<reference evidence="2" key="1">
    <citation type="journal article" date="2021" name="Proc. Natl. Acad. Sci. U.S.A.">
        <title>A Catalog of Tens of Thousands of Viruses from Human Metagenomes Reveals Hidden Associations with Chronic Diseases.</title>
        <authorList>
            <person name="Tisza M.J."/>
            <person name="Buck C.B."/>
        </authorList>
    </citation>
    <scope>NUCLEOTIDE SEQUENCE</scope>
    <source>
        <strain evidence="2">CtOoC8</strain>
    </source>
</reference>
<keyword evidence="2" id="KW-0378">Hydrolase</keyword>
<dbReference type="InterPro" id="IPR012106">
    <property type="entry name" value="Phage_Mu_Gp1"/>
</dbReference>
<feature type="region of interest" description="Disordered" evidence="1">
    <location>
        <begin position="311"/>
        <end position="330"/>
    </location>
</feature>
<evidence type="ECO:0000313" key="2">
    <source>
        <dbReference type="EMBL" id="DAD65306.1"/>
    </source>
</evidence>
<dbReference type="GO" id="GO:0008233">
    <property type="term" value="F:peptidase activity"/>
    <property type="evidence" value="ECO:0007669"/>
    <property type="project" value="UniProtKB-KW"/>
</dbReference>
<proteinExistence type="predicted"/>
<keyword evidence="2" id="KW-0645">Protease</keyword>
<name>A0A8S5L6P7_9CAUD</name>
<protein>
    <submittedName>
        <fullName evidence="2">Prohead serine protease</fullName>
    </submittedName>
</protein>
<sequence length="330" mass="37281">MSGKANEKFKKIDKEFCITDNSVNVYGYRCLTEGLLLDEVKKNPIGFLMHNREKGVVVRWEDFKTIEDKVFAKPVVNLSHPDGQSVADQIEGGFLNAASVGKIVVLEASSSEELKLQDQTGPTITKWFPREISLVDIPGNYNALASLYDKDNNELNLADFNTNFYQNMNKTVLTTAVILTALNLSDKSEESEVLKAIQDLMDKAEKVPGLEKELADKTSQLEELRKEGLKKEVEDLISKGKEDKKLTNEMAEKLSEKYASDPKGLKDLIDTMPAQVSVVETLNNNEDLGDLKGKTWDELFREGKLQELKEKHPDLYDKMKNEKFPNLKED</sequence>
<dbReference type="Pfam" id="PF10123">
    <property type="entry name" value="Mu-like_Pro"/>
    <property type="match status" value="1"/>
</dbReference>
<accession>A0A8S5L6P7</accession>
<dbReference type="GO" id="GO:0006508">
    <property type="term" value="P:proteolysis"/>
    <property type="evidence" value="ECO:0007669"/>
    <property type="project" value="UniProtKB-KW"/>
</dbReference>
<organism evidence="2">
    <name type="scientific">Myoviridae sp. ctOoC8</name>
    <dbReference type="NCBI Taxonomy" id="2823542"/>
    <lineage>
        <taxon>Viruses</taxon>
        <taxon>Duplodnaviria</taxon>
        <taxon>Heunggongvirae</taxon>
        <taxon>Uroviricota</taxon>
        <taxon>Caudoviricetes</taxon>
    </lineage>
</organism>
<evidence type="ECO:0000256" key="1">
    <source>
        <dbReference type="SAM" id="MobiDB-lite"/>
    </source>
</evidence>
<dbReference type="EMBL" id="BK014641">
    <property type="protein sequence ID" value="DAD65306.1"/>
    <property type="molecule type" value="Genomic_DNA"/>
</dbReference>